<dbReference type="PANTHER" id="PTHR12308">
    <property type="entry name" value="ANOCTAMIN"/>
    <property type="match status" value="1"/>
</dbReference>
<feature type="domain" description="Anoctamin transmembrane" evidence="7">
    <location>
        <begin position="3"/>
        <end position="223"/>
    </location>
</feature>
<dbReference type="InterPro" id="IPR007632">
    <property type="entry name" value="Anoctamin"/>
</dbReference>
<reference evidence="8 9" key="1">
    <citation type="journal article" date="2013" name="Curr. Biol.">
        <title>The Genome of the Foraminiferan Reticulomyxa filosa.</title>
        <authorList>
            <person name="Glockner G."/>
            <person name="Hulsmann N."/>
            <person name="Schleicher M."/>
            <person name="Noegel A.A."/>
            <person name="Eichinger L."/>
            <person name="Gallinger C."/>
            <person name="Pawlowski J."/>
            <person name="Sierra R."/>
            <person name="Euteneuer U."/>
            <person name="Pillet L."/>
            <person name="Moustafa A."/>
            <person name="Platzer M."/>
            <person name="Groth M."/>
            <person name="Szafranski K."/>
            <person name="Schliwa M."/>
        </authorList>
    </citation>
    <scope>NUCLEOTIDE SEQUENCE [LARGE SCALE GENOMIC DNA]</scope>
</reference>
<name>X6MNU4_RETFI</name>
<keyword evidence="3 6" id="KW-1133">Transmembrane helix</keyword>
<dbReference type="Proteomes" id="UP000023152">
    <property type="component" value="Unassembled WGS sequence"/>
</dbReference>
<comment type="caution">
    <text evidence="8">The sequence shown here is derived from an EMBL/GenBank/DDBJ whole genome shotgun (WGS) entry which is preliminary data.</text>
</comment>
<dbReference type="Pfam" id="PF04547">
    <property type="entry name" value="Anoctamin"/>
    <property type="match status" value="1"/>
</dbReference>
<evidence type="ECO:0000256" key="6">
    <source>
        <dbReference type="SAM" id="Phobius"/>
    </source>
</evidence>
<protein>
    <recommendedName>
        <fullName evidence="7">Anoctamin transmembrane domain-containing protein</fullName>
    </recommendedName>
</protein>
<accession>X6MNU4</accession>
<dbReference type="EMBL" id="ASPP01019463">
    <property type="protein sequence ID" value="ETO15107.1"/>
    <property type="molecule type" value="Genomic_DNA"/>
</dbReference>
<dbReference type="GO" id="GO:0016020">
    <property type="term" value="C:membrane"/>
    <property type="evidence" value="ECO:0007669"/>
    <property type="project" value="UniProtKB-SubCell"/>
</dbReference>
<proteinExistence type="predicted"/>
<feature type="transmembrane region" description="Helical" evidence="6">
    <location>
        <begin position="102"/>
        <end position="123"/>
    </location>
</feature>
<evidence type="ECO:0000313" key="8">
    <source>
        <dbReference type="EMBL" id="ETO15107.1"/>
    </source>
</evidence>
<evidence type="ECO:0000256" key="2">
    <source>
        <dbReference type="ARBA" id="ARBA00022692"/>
    </source>
</evidence>
<evidence type="ECO:0000256" key="1">
    <source>
        <dbReference type="ARBA" id="ARBA00004141"/>
    </source>
</evidence>
<feature type="transmembrane region" description="Helical" evidence="6">
    <location>
        <begin position="188"/>
        <end position="205"/>
    </location>
</feature>
<feature type="region of interest" description="Disordered" evidence="5">
    <location>
        <begin position="27"/>
        <end position="56"/>
    </location>
</feature>
<dbReference type="InterPro" id="IPR049452">
    <property type="entry name" value="Anoctamin_TM"/>
</dbReference>
<evidence type="ECO:0000256" key="3">
    <source>
        <dbReference type="ARBA" id="ARBA00022989"/>
    </source>
</evidence>
<keyword evidence="4 6" id="KW-0472">Membrane</keyword>
<comment type="subcellular location">
    <subcellularLocation>
        <location evidence="1">Membrane</location>
        <topology evidence="1">Multi-pass membrane protein</topology>
    </subcellularLocation>
</comment>
<sequence length="279" mass="32380">MIIVNAIVAERSKMSLPSNVIRLDEKGDIQKESNKEEEKEEEKDIPHIEAQTKSQEKTVVTTPKDKKIVDERIWDDVWAQFYLLDAPNVLDNTSEIIVQYGYTMLFVVVFPLMFFMAAINNFIEFRLDFYELTQSRRAVPYAASGIGVWKQVLSAFGTVAIFSNLAIITWRTDLVNWDITSSKETNKVVYFFILSFLLLLFQFVMRFFIPDVTVETQEALARQEVPFFFCNIVYLFSTFPLFLFVTCLKACEKYLLLGEIKKTARKSRATSFFSTDDQD</sequence>
<organism evidence="8 9">
    <name type="scientific">Reticulomyxa filosa</name>
    <dbReference type="NCBI Taxonomy" id="46433"/>
    <lineage>
        <taxon>Eukaryota</taxon>
        <taxon>Sar</taxon>
        <taxon>Rhizaria</taxon>
        <taxon>Retaria</taxon>
        <taxon>Foraminifera</taxon>
        <taxon>Monothalamids</taxon>
        <taxon>Reticulomyxidae</taxon>
        <taxon>Reticulomyxa</taxon>
    </lineage>
</organism>
<keyword evidence="2 6" id="KW-0812">Transmembrane</keyword>
<gene>
    <name evidence="8" type="ORF">RFI_22261</name>
</gene>
<evidence type="ECO:0000259" key="7">
    <source>
        <dbReference type="Pfam" id="PF04547"/>
    </source>
</evidence>
<dbReference type="OrthoDB" id="296386at2759"/>
<feature type="transmembrane region" description="Helical" evidence="6">
    <location>
        <begin position="143"/>
        <end position="167"/>
    </location>
</feature>
<keyword evidence="9" id="KW-1185">Reference proteome</keyword>
<evidence type="ECO:0000313" key="9">
    <source>
        <dbReference type="Proteomes" id="UP000023152"/>
    </source>
</evidence>
<dbReference type="GO" id="GO:0005254">
    <property type="term" value="F:chloride channel activity"/>
    <property type="evidence" value="ECO:0007669"/>
    <property type="project" value="TreeGrafter"/>
</dbReference>
<dbReference type="AlphaFoldDB" id="X6MNU4"/>
<evidence type="ECO:0000256" key="4">
    <source>
        <dbReference type="ARBA" id="ARBA00023136"/>
    </source>
</evidence>
<feature type="transmembrane region" description="Helical" evidence="6">
    <location>
        <begin position="225"/>
        <end position="248"/>
    </location>
</feature>
<evidence type="ECO:0000256" key="5">
    <source>
        <dbReference type="SAM" id="MobiDB-lite"/>
    </source>
</evidence>
<feature type="compositionally biased region" description="Basic and acidic residues" evidence="5">
    <location>
        <begin position="27"/>
        <end position="47"/>
    </location>
</feature>
<dbReference type="PANTHER" id="PTHR12308:SF73">
    <property type="entry name" value="ANOCTAMIN"/>
    <property type="match status" value="1"/>
</dbReference>